<protein>
    <submittedName>
        <fullName evidence="13">CCA tRNA nucleotidyltransferase</fullName>
    </submittedName>
</protein>
<dbReference type="GO" id="GO:0046872">
    <property type="term" value="F:metal ion binding"/>
    <property type="evidence" value="ECO:0007669"/>
    <property type="project" value="UniProtKB-KW"/>
</dbReference>
<keyword evidence="7" id="KW-0460">Magnesium</keyword>
<organism evidence="13 14">
    <name type="scientific">Candidatus Pullibacteroides excrementavium</name>
    <dbReference type="NCBI Taxonomy" id="2840905"/>
    <lineage>
        <taxon>Bacteria</taxon>
        <taxon>Pseudomonadati</taxon>
        <taxon>Bacteroidota</taxon>
        <taxon>Bacteroidia</taxon>
        <taxon>Bacteroidales</taxon>
        <taxon>Candidatus Pullibacteroides</taxon>
    </lineage>
</organism>
<keyword evidence="5" id="KW-0479">Metal-binding</keyword>
<comment type="similarity">
    <text evidence="9">Belongs to the tRNA nucleotidyltransferase/poly(A) polymerase family.</text>
</comment>
<keyword evidence="8 9" id="KW-0694">RNA-binding</keyword>
<evidence type="ECO:0000259" key="11">
    <source>
        <dbReference type="Pfam" id="PF12627"/>
    </source>
</evidence>
<comment type="cofactor">
    <cofactor evidence="1">
        <name>Mg(2+)</name>
        <dbReference type="ChEBI" id="CHEBI:18420"/>
    </cofactor>
</comment>
<dbReference type="Gene3D" id="1.10.3090.10">
    <property type="entry name" value="cca-adding enzyme, domain 2"/>
    <property type="match status" value="1"/>
</dbReference>
<evidence type="ECO:0000256" key="8">
    <source>
        <dbReference type="ARBA" id="ARBA00022884"/>
    </source>
</evidence>
<evidence type="ECO:0000256" key="4">
    <source>
        <dbReference type="ARBA" id="ARBA00022695"/>
    </source>
</evidence>
<evidence type="ECO:0000313" key="14">
    <source>
        <dbReference type="Proteomes" id="UP000823612"/>
    </source>
</evidence>
<keyword evidence="6" id="KW-0547">Nucleotide-binding</keyword>
<dbReference type="SUPFAM" id="SSF81301">
    <property type="entry name" value="Nucleotidyltransferase"/>
    <property type="match status" value="1"/>
</dbReference>
<name>A0A9D9H208_9BACT</name>
<dbReference type="Proteomes" id="UP000823612">
    <property type="component" value="Unassembled WGS sequence"/>
</dbReference>
<dbReference type="GO" id="GO:0016779">
    <property type="term" value="F:nucleotidyltransferase activity"/>
    <property type="evidence" value="ECO:0007669"/>
    <property type="project" value="UniProtKB-KW"/>
</dbReference>
<keyword evidence="3" id="KW-0819">tRNA processing</keyword>
<dbReference type="AlphaFoldDB" id="A0A9D9H208"/>
<evidence type="ECO:0000256" key="2">
    <source>
        <dbReference type="ARBA" id="ARBA00022679"/>
    </source>
</evidence>
<dbReference type="GO" id="GO:0000049">
    <property type="term" value="F:tRNA binding"/>
    <property type="evidence" value="ECO:0007669"/>
    <property type="project" value="TreeGrafter"/>
</dbReference>
<dbReference type="Gene3D" id="1.10.246.80">
    <property type="match status" value="1"/>
</dbReference>
<dbReference type="Pfam" id="PF12627">
    <property type="entry name" value="PolyA_pol_RNAbd"/>
    <property type="match status" value="1"/>
</dbReference>
<feature type="domain" description="tRNA nucleotidyltransferase/poly(A) polymerase RNA and SrmB- binding" evidence="11">
    <location>
        <begin position="207"/>
        <end position="254"/>
    </location>
</feature>
<dbReference type="Gene3D" id="3.30.460.10">
    <property type="entry name" value="Beta Polymerase, domain 2"/>
    <property type="match status" value="1"/>
</dbReference>
<keyword evidence="2 9" id="KW-0808">Transferase</keyword>
<gene>
    <name evidence="13" type="ORF">IAB08_01235</name>
</gene>
<evidence type="ECO:0000256" key="3">
    <source>
        <dbReference type="ARBA" id="ARBA00022694"/>
    </source>
</evidence>
<dbReference type="EMBL" id="JADIMZ010000016">
    <property type="protein sequence ID" value="MBO8431903.1"/>
    <property type="molecule type" value="Genomic_DNA"/>
</dbReference>
<evidence type="ECO:0000256" key="9">
    <source>
        <dbReference type="RuleBase" id="RU003953"/>
    </source>
</evidence>
<evidence type="ECO:0000313" key="13">
    <source>
        <dbReference type="EMBL" id="MBO8431903.1"/>
    </source>
</evidence>
<evidence type="ECO:0000256" key="7">
    <source>
        <dbReference type="ARBA" id="ARBA00022842"/>
    </source>
</evidence>
<dbReference type="GO" id="GO:0000166">
    <property type="term" value="F:nucleotide binding"/>
    <property type="evidence" value="ECO:0007669"/>
    <property type="project" value="UniProtKB-KW"/>
</dbReference>
<proteinExistence type="inferred from homology"/>
<keyword evidence="4" id="KW-0548">Nucleotidyltransferase</keyword>
<evidence type="ECO:0000256" key="6">
    <source>
        <dbReference type="ARBA" id="ARBA00022741"/>
    </source>
</evidence>
<accession>A0A9D9H208</accession>
<sequence>MKIKNIEIPEDVERILSRFHEADYAAYLVGGCVRDCLMGNMPHDWDICTSATPAQVKQVFADKPYTVVPAGIKHGTVMVVVHGRPYEITVFRKKSTVKKHLLQGRKLPGTVSAASPAPVSPALENRDADGAFCHTYLDNPLYEDLGLRDFTVNSMAWSPEEGLIDPYHGERDLAAALLRCAGSAYERLSEDPLRILRALRFAAHFSFSIDPDLDAAIHELYPLLKDVAVERITSEFYRFMQSSGVKVAEMLRNYPDVACFLVPELKPLIGFDQHNHHHVYDVWEHTLKAMEACPDNDIVLKFTILFHDMGKAHTFTMDNQGVGHFYGHADVSKTLCKNIMNRLRFDGKTEEEVMTLVEVHDARVEPTTRSIRRWLNRIGEEQFRRLLQMKRCDAAGQNPVYWPDRDAYISSLEKAFEEVKAQDACFSMKDLAVKGSDLIAVGYERGAILGKCLKRLLDEVIDERLPNDKQVLLSQAVFWLNQADRVKE</sequence>
<feature type="domain" description="CCA-adding enzyme C-terminal" evidence="12">
    <location>
        <begin position="330"/>
        <end position="475"/>
    </location>
</feature>
<dbReference type="InterPro" id="IPR002646">
    <property type="entry name" value="PolA_pol_head_dom"/>
</dbReference>
<dbReference type="PANTHER" id="PTHR46173:SF1">
    <property type="entry name" value="CCA TRNA NUCLEOTIDYLTRANSFERASE 1, MITOCHONDRIAL"/>
    <property type="match status" value="1"/>
</dbReference>
<dbReference type="CDD" id="cd05398">
    <property type="entry name" value="NT_ClassII-CCAase"/>
    <property type="match status" value="1"/>
</dbReference>
<feature type="domain" description="Poly A polymerase head" evidence="10">
    <location>
        <begin position="26"/>
        <end position="179"/>
    </location>
</feature>
<evidence type="ECO:0000256" key="1">
    <source>
        <dbReference type="ARBA" id="ARBA00001946"/>
    </source>
</evidence>
<dbReference type="Pfam" id="PF01743">
    <property type="entry name" value="PolyA_pol"/>
    <property type="match status" value="1"/>
</dbReference>
<dbReference type="InterPro" id="IPR050264">
    <property type="entry name" value="Bact_CCA-adding_enz_type3_sf"/>
</dbReference>
<reference evidence="13" key="1">
    <citation type="submission" date="2020-10" db="EMBL/GenBank/DDBJ databases">
        <authorList>
            <person name="Gilroy R."/>
        </authorList>
    </citation>
    <scope>NUCLEOTIDE SEQUENCE</scope>
    <source>
        <strain evidence="13">2889</strain>
    </source>
</reference>
<evidence type="ECO:0000259" key="12">
    <source>
        <dbReference type="Pfam" id="PF13735"/>
    </source>
</evidence>
<evidence type="ECO:0000256" key="5">
    <source>
        <dbReference type="ARBA" id="ARBA00022723"/>
    </source>
</evidence>
<dbReference type="SUPFAM" id="SSF81891">
    <property type="entry name" value="Poly A polymerase C-terminal region-like"/>
    <property type="match status" value="1"/>
</dbReference>
<reference evidence="13" key="2">
    <citation type="journal article" date="2021" name="PeerJ">
        <title>Extensive microbial diversity within the chicken gut microbiome revealed by metagenomics and culture.</title>
        <authorList>
            <person name="Gilroy R."/>
            <person name="Ravi A."/>
            <person name="Getino M."/>
            <person name="Pursley I."/>
            <person name="Horton D.L."/>
            <person name="Alikhan N.F."/>
            <person name="Baker D."/>
            <person name="Gharbi K."/>
            <person name="Hall N."/>
            <person name="Watson M."/>
            <person name="Adriaenssens E.M."/>
            <person name="Foster-Nyarko E."/>
            <person name="Jarju S."/>
            <person name="Secka A."/>
            <person name="Antonio M."/>
            <person name="Oren A."/>
            <person name="Chaudhuri R.R."/>
            <person name="La Ragione R."/>
            <person name="Hildebrand F."/>
            <person name="Pallen M.J."/>
        </authorList>
    </citation>
    <scope>NUCLEOTIDE SEQUENCE</scope>
    <source>
        <strain evidence="13">2889</strain>
    </source>
</reference>
<dbReference type="InterPro" id="IPR032810">
    <property type="entry name" value="CCA-adding_enz_C"/>
</dbReference>
<dbReference type="Pfam" id="PF13735">
    <property type="entry name" value="tRNA_NucTran2_2"/>
    <property type="match status" value="1"/>
</dbReference>
<evidence type="ECO:0000259" key="10">
    <source>
        <dbReference type="Pfam" id="PF01743"/>
    </source>
</evidence>
<dbReference type="GO" id="GO:0008033">
    <property type="term" value="P:tRNA processing"/>
    <property type="evidence" value="ECO:0007669"/>
    <property type="project" value="UniProtKB-KW"/>
</dbReference>
<dbReference type="InterPro" id="IPR032828">
    <property type="entry name" value="PolyA_RNA-bd"/>
</dbReference>
<dbReference type="PANTHER" id="PTHR46173">
    <property type="entry name" value="CCA TRNA NUCLEOTIDYLTRANSFERASE 1, MITOCHONDRIAL"/>
    <property type="match status" value="1"/>
</dbReference>
<comment type="caution">
    <text evidence="13">The sequence shown here is derived from an EMBL/GenBank/DDBJ whole genome shotgun (WGS) entry which is preliminary data.</text>
</comment>
<dbReference type="InterPro" id="IPR043519">
    <property type="entry name" value="NT_sf"/>
</dbReference>